<gene>
    <name evidence="1" type="ORF">LCPAC401_03600</name>
</gene>
<accession>A0A481ZBK0</accession>
<evidence type="ECO:0000313" key="1">
    <source>
        <dbReference type="EMBL" id="QBK92722.1"/>
    </source>
</evidence>
<proteinExistence type="predicted"/>
<reference evidence="1" key="1">
    <citation type="journal article" date="2019" name="MBio">
        <title>Virus Genomes from Deep Sea Sediments Expand the Ocean Megavirome and Support Independent Origins of Viral Gigantism.</title>
        <authorList>
            <person name="Backstrom D."/>
            <person name="Yutin N."/>
            <person name="Jorgensen S.L."/>
            <person name="Dharamshi J."/>
            <person name="Homa F."/>
            <person name="Zaremba-Niedwiedzka K."/>
            <person name="Spang A."/>
            <person name="Wolf Y.I."/>
            <person name="Koonin E.V."/>
            <person name="Ettema T.J."/>
        </authorList>
    </citation>
    <scope>NUCLEOTIDE SEQUENCE</scope>
</reference>
<sequence>MLTGGNPEIENQRLTQFGQFRVPFMDDYKR</sequence>
<organism evidence="1">
    <name type="scientific">Pithovirus LCPAC401</name>
    <dbReference type="NCBI Taxonomy" id="2506595"/>
    <lineage>
        <taxon>Viruses</taxon>
        <taxon>Pithoviruses</taxon>
    </lineage>
</organism>
<name>A0A481ZBK0_9VIRU</name>
<protein>
    <submittedName>
        <fullName evidence="1">Uncharacterized protein</fullName>
    </submittedName>
</protein>
<dbReference type="EMBL" id="MK500581">
    <property type="protein sequence ID" value="QBK92722.1"/>
    <property type="molecule type" value="Genomic_DNA"/>
</dbReference>